<feature type="domain" description="Rhodanese" evidence="3">
    <location>
        <begin position="201"/>
        <end position="318"/>
    </location>
</feature>
<dbReference type="Pfam" id="PF00581">
    <property type="entry name" value="Rhodanese"/>
    <property type="match status" value="1"/>
</dbReference>
<keyword evidence="1" id="KW-0808">Transferase</keyword>
<comment type="caution">
    <text evidence="4">The sequence shown here is derived from an EMBL/GenBank/DDBJ whole genome shotgun (WGS) entry which is preliminary data.</text>
</comment>
<dbReference type="PROSITE" id="PS50206">
    <property type="entry name" value="RHODANESE_3"/>
    <property type="match status" value="2"/>
</dbReference>
<reference evidence="4 5" key="1">
    <citation type="submission" date="2020-04" db="EMBL/GenBank/DDBJ databases">
        <authorList>
            <person name="Laetsch R D."/>
            <person name="Stevens L."/>
            <person name="Kumar S."/>
            <person name="Blaxter L. M."/>
        </authorList>
    </citation>
    <scope>NUCLEOTIDE SEQUENCE [LARGE SCALE GENOMIC DNA]</scope>
</reference>
<dbReference type="InterPro" id="IPR045078">
    <property type="entry name" value="TST/MPST-like"/>
</dbReference>
<sequence length="326" mass="36969">MSLKKIIDVASVNNLLKKGIINKEGVRLLDCSCSISSFPDWKKYEKECYGKFEMLINRPSPSRDLYLSGHIPEAAHIDLNIAMYPSKFQKLTQYSPEVFEKYAQLIGLNSGEHFIFYSRGAQGGMMFGAKLAWLFKSYGHEKISLIDGGFDAWNQAKYDISTDDVRLPKGNWKASDAIKEHVVTFEELEDKNGCEKQLIEKTDEINFLDARIRGQFNGTEDTGLDPHRVNGTRIKGFKNCPSAELVDSNGLLKKEKEIEAWLNENGYTQNQKVITHCNTGVQASFLAYTLDALKPDLKPRVYNGSLKEMELRDPKKISEGPQHLPY</sequence>
<dbReference type="OrthoDB" id="270167at2759"/>
<proteinExistence type="predicted"/>
<dbReference type="Proteomes" id="UP000494206">
    <property type="component" value="Unassembled WGS sequence"/>
</dbReference>
<dbReference type="PANTHER" id="PTHR11364:SF7">
    <property type="entry name" value="THIOSULFATE SULFURTRANSFERASE MPST-1-RELATED"/>
    <property type="match status" value="1"/>
</dbReference>
<dbReference type="GO" id="GO:0004792">
    <property type="term" value="F:thiosulfate-cyanide sulfurtransferase activity"/>
    <property type="evidence" value="ECO:0007669"/>
    <property type="project" value="TreeGrafter"/>
</dbReference>
<dbReference type="InterPro" id="IPR001763">
    <property type="entry name" value="Rhodanese-like_dom"/>
</dbReference>
<dbReference type="GO" id="GO:0005739">
    <property type="term" value="C:mitochondrion"/>
    <property type="evidence" value="ECO:0007669"/>
    <property type="project" value="TreeGrafter"/>
</dbReference>
<keyword evidence="2" id="KW-0677">Repeat</keyword>
<dbReference type="CDD" id="cd01448">
    <property type="entry name" value="TST_Repeat_1"/>
    <property type="match status" value="1"/>
</dbReference>
<dbReference type="AlphaFoldDB" id="A0A8S1E7H3"/>
<keyword evidence="5" id="KW-1185">Reference proteome</keyword>
<dbReference type="SMART" id="SM00450">
    <property type="entry name" value="RHOD"/>
    <property type="match status" value="2"/>
</dbReference>
<evidence type="ECO:0000313" key="4">
    <source>
        <dbReference type="EMBL" id="CAB3396560.1"/>
    </source>
</evidence>
<feature type="domain" description="Rhodanese" evidence="3">
    <location>
        <begin position="60"/>
        <end position="162"/>
    </location>
</feature>
<gene>
    <name evidence="4" type="ORF">CBOVIS_LOCUS91</name>
</gene>
<protein>
    <recommendedName>
        <fullName evidence="3">Rhodanese domain-containing protein</fullName>
    </recommendedName>
</protein>
<evidence type="ECO:0000256" key="2">
    <source>
        <dbReference type="ARBA" id="ARBA00022737"/>
    </source>
</evidence>
<name>A0A8S1E7H3_9PELO</name>
<organism evidence="4 5">
    <name type="scientific">Caenorhabditis bovis</name>
    <dbReference type="NCBI Taxonomy" id="2654633"/>
    <lineage>
        <taxon>Eukaryota</taxon>
        <taxon>Metazoa</taxon>
        <taxon>Ecdysozoa</taxon>
        <taxon>Nematoda</taxon>
        <taxon>Chromadorea</taxon>
        <taxon>Rhabditida</taxon>
        <taxon>Rhabditina</taxon>
        <taxon>Rhabditomorpha</taxon>
        <taxon>Rhabditoidea</taxon>
        <taxon>Rhabditidae</taxon>
        <taxon>Peloderinae</taxon>
        <taxon>Caenorhabditis</taxon>
    </lineage>
</organism>
<evidence type="ECO:0000256" key="1">
    <source>
        <dbReference type="ARBA" id="ARBA00022679"/>
    </source>
</evidence>
<dbReference type="Gene3D" id="3.40.250.10">
    <property type="entry name" value="Rhodanese-like domain"/>
    <property type="match status" value="2"/>
</dbReference>
<dbReference type="InterPro" id="IPR036873">
    <property type="entry name" value="Rhodanese-like_dom_sf"/>
</dbReference>
<accession>A0A8S1E7H3</accession>
<evidence type="ECO:0000259" key="3">
    <source>
        <dbReference type="PROSITE" id="PS50206"/>
    </source>
</evidence>
<dbReference type="SUPFAM" id="SSF52821">
    <property type="entry name" value="Rhodanese/Cell cycle control phosphatase"/>
    <property type="match status" value="2"/>
</dbReference>
<evidence type="ECO:0000313" key="5">
    <source>
        <dbReference type="Proteomes" id="UP000494206"/>
    </source>
</evidence>
<dbReference type="PANTHER" id="PTHR11364">
    <property type="entry name" value="THIOSULFATE SULFERTANSFERASE"/>
    <property type="match status" value="1"/>
</dbReference>
<dbReference type="EMBL" id="CADEPM010000001">
    <property type="protein sequence ID" value="CAB3396560.1"/>
    <property type="molecule type" value="Genomic_DNA"/>
</dbReference>